<dbReference type="EC" id="1.5.5.2" evidence="2 5"/>
<dbReference type="Proteomes" id="UP000738349">
    <property type="component" value="Unassembled WGS sequence"/>
</dbReference>
<protein>
    <recommendedName>
        <fullName evidence="2 5">Proline dehydrogenase</fullName>
        <ecNumber evidence="2 5">1.5.5.2</ecNumber>
    </recommendedName>
</protein>
<comment type="caution">
    <text evidence="7">The sequence shown here is derived from an EMBL/GenBank/DDBJ whole genome shotgun (WGS) entry which is preliminary data.</text>
</comment>
<keyword evidence="5" id="KW-0274">FAD</keyword>
<evidence type="ECO:0000256" key="3">
    <source>
        <dbReference type="ARBA" id="ARBA00023002"/>
    </source>
</evidence>
<gene>
    <name evidence="7" type="ORF">EDB81DRAFT_861715</name>
</gene>
<comment type="catalytic activity">
    <reaction evidence="5">
        <text>L-proline + a quinone = (S)-1-pyrroline-5-carboxylate + a quinol + H(+)</text>
        <dbReference type="Rhea" id="RHEA:23784"/>
        <dbReference type="ChEBI" id="CHEBI:15378"/>
        <dbReference type="ChEBI" id="CHEBI:17388"/>
        <dbReference type="ChEBI" id="CHEBI:24646"/>
        <dbReference type="ChEBI" id="CHEBI:60039"/>
        <dbReference type="ChEBI" id="CHEBI:132124"/>
        <dbReference type="EC" id="1.5.5.2"/>
    </reaction>
</comment>
<keyword evidence="3 5" id="KW-0560">Oxidoreductase</keyword>
<dbReference type="OrthoDB" id="5464at2759"/>
<dbReference type="InterPro" id="IPR015659">
    <property type="entry name" value="Proline_oxidase"/>
</dbReference>
<organism evidence="7 8">
    <name type="scientific">Dactylonectria macrodidyma</name>
    <dbReference type="NCBI Taxonomy" id="307937"/>
    <lineage>
        <taxon>Eukaryota</taxon>
        <taxon>Fungi</taxon>
        <taxon>Dikarya</taxon>
        <taxon>Ascomycota</taxon>
        <taxon>Pezizomycotina</taxon>
        <taxon>Sordariomycetes</taxon>
        <taxon>Hypocreomycetidae</taxon>
        <taxon>Hypocreales</taxon>
        <taxon>Nectriaceae</taxon>
        <taxon>Dactylonectria</taxon>
    </lineage>
</organism>
<dbReference type="GO" id="GO:0004657">
    <property type="term" value="F:proline dehydrogenase activity"/>
    <property type="evidence" value="ECO:0007669"/>
    <property type="project" value="UniProtKB-EC"/>
</dbReference>
<name>A0A9P9IHC3_9HYPO</name>
<evidence type="ECO:0000256" key="1">
    <source>
        <dbReference type="ARBA" id="ARBA00005869"/>
    </source>
</evidence>
<evidence type="ECO:0000256" key="4">
    <source>
        <dbReference type="ARBA" id="ARBA00023062"/>
    </source>
</evidence>
<dbReference type="InterPro" id="IPR002872">
    <property type="entry name" value="Proline_DH_dom"/>
</dbReference>
<comment type="cofactor">
    <cofactor evidence="5">
        <name>FAD</name>
        <dbReference type="ChEBI" id="CHEBI:57692"/>
    </cofactor>
</comment>
<dbReference type="GO" id="GO:0005739">
    <property type="term" value="C:mitochondrion"/>
    <property type="evidence" value="ECO:0007669"/>
    <property type="project" value="TreeGrafter"/>
</dbReference>
<evidence type="ECO:0000259" key="6">
    <source>
        <dbReference type="Pfam" id="PF01619"/>
    </source>
</evidence>
<comment type="similarity">
    <text evidence="1 5">Belongs to the proline oxidase family.</text>
</comment>
<dbReference type="Pfam" id="PF01619">
    <property type="entry name" value="Pro_dh"/>
    <property type="match status" value="1"/>
</dbReference>
<comment type="function">
    <text evidence="5">Converts proline to delta-1-pyrroline-5-carboxylate.</text>
</comment>
<dbReference type="PANTHER" id="PTHR13914">
    <property type="entry name" value="PROLINE OXIDASE"/>
    <property type="match status" value="1"/>
</dbReference>
<accession>A0A9P9IHC3</accession>
<feature type="domain" description="Proline dehydrogenase" evidence="6">
    <location>
        <begin position="147"/>
        <end position="360"/>
    </location>
</feature>
<evidence type="ECO:0000256" key="2">
    <source>
        <dbReference type="ARBA" id="ARBA00012695"/>
    </source>
</evidence>
<dbReference type="AlphaFoldDB" id="A0A9P9IHC3"/>
<keyword evidence="8" id="KW-1185">Reference proteome</keyword>
<keyword evidence="5" id="KW-0285">Flavoprotein</keyword>
<dbReference type="InterPro" id="IPR029041">
    <property type="entry name" value="FAD-linked_oxidoreductase-like"/>
</dbReference>
<reference evidence="7" key="1">
    <citation type="journal article" date="2021" name="Nat. Commun.">
        <title>Genetic determinants of endophytism in the Arabidopsis root mycobiome.</title>
        <authorList>
            <person name="Mesny F."/>
            <person name="Miyauchi S."/>
            <person name="Thiergart T."/>
            <person name="Pickel B."/>
            <person name="Atanasova L."/>
            <person name="Karlsson M."/>
            <person name="Huettel B."/>
            <person name="Barry K.W."/>
            <person name="Haridas S."/>
            <person name="Chen C."/>
            <person name="Bauer D."/>
            <person name="Andreopoulos W."/>
            <person name="Pangilinan J."/>
            <person name="LaButti K."/>
            <person name="Riley R."/>
            <person name="Lipzen A."/>
            <person name="Clum A."/>
            <person name="Drula E."/>
            <person name="Henrissat B."/>
            <person name="Kohler A."/>
            <person name="Grigoriev I.V."/>
            <person name="Martin F.M."/>
            <person name="Hacquard S."/>
        </authorList>
    </citation>
    <scope>NUCLEOTIDE SEQUENCE</scope>
    <source>
        <strain evidence="7">MPI-CAGE-AT-0147</strain>
    </source>
</reference>
<dbReference type="GO" id="GO:0071949">
    <property type="term" value="F:FAD binding"/>
    <property type="evidence" value="ECO:0007669"/>
    <property type="project" value="TreeGrafter"/>
</dbReference>
<evidence type="ECO:0000313" key="8">
    <source>
        <dbReference type="Proteomes" id="UP000738349"/>
    </source>
</evidence>
<dbReference type="SUPFAM" id="SSF51730">
    <property type="entry name" value="FAD-linked oxidoreductase"/>
    <property type="match status" value="1"/>
</dbReference>
<sequence>MYIKSLTRSVVKVSTGPLLVLASRHGNQRGLLSGTTSSTPQGTKSIPAVVTLPPHSLLPTNILWRSLLIATVSSHRALSAPSLAVLSFLSQPRSTLSSIEKNPVLYVLFKKTMYNYFCAGENEREVTSTIRGIKDMGFKGVILTYAREVVLDALTEEEIAIGAPEVKAEPDSSPSVSVDQVEVSSDESIEAWRSSVLETVRGSSLPEHIMLALQEVCEEAIRRKAKIFINAKQQFVQPGIDSVAMKLMKKYNRGGKAIIYNTYQAYLKCIPDALHKHLHQAQAEGFLIGVKLVRGAYINSEPRHLINDTEQVADDTYNHIAMELLSGRYRHLDPHGESRMPAMELFLATHSQESSLRAYEI</sequence>
<proteinExistence type="inferred from homology"/>
<dbReference type="GO" id="GO:0010133">
    <property type="term" value="P:L-proline catabolic process to L-glutamate"/>
    <property type="evidence" value="ECO:0007669"/>
    <property type="project" value="TreeGrafter"/>
</dbReference>
<keyword evidence="4 5" id="KW-0642">Proline metabolism</keyword>
<evidence type="ECO:0000256" key="5">
    <source>
        <dbReference type="RuleBase" id="RU364054"/>
    </source>
</evidence>
<evidence type="ECO:0000313" key="7">
    <source>
        <dbReference type="EMBL" id="KAH7120661.1"/>
    </source>
</evidence>
<dbReference type="EMBL" id="JAGMUV010000025">
    <property type="protein sequence ID" value="KAH7120661.1"/>
    <property type="molecule type" value="Genomic_DNA"/>
</dbReference>
<dbReference type="Gene3D" id="3.20.20.220">
    <property type="match status" value="1"/>
</dbReference>
<dbReference type="PANTHER" id="PTHR13914:SF0">
    <property type="entry name" value="PROLINE DEHYDROGENASE 1, MITOCHONDRIAL"/>
    <property type="match status" value="1"/>
</dbReference>